<dbReference type="EMBL" id="SDQG01000001">
    <property type="protein sequence ID" value="TDM18477.1"/>
    <property type="molecule type" value="Genomic_DNA"/>
</dbReference>
<evidence type="ECO:0000256" key="6">
    <source>
        <dbReference type="ARBA" id="ARBA00022989"/>
    </source>
</evidence>
<keyword evidence="3 12" id="KW-1003">Cell membrane</keyword>
<keyword evidence="2 12" id="KW-0813">Transport</keyword>
<dbReference type="InterPro" id="IPR005665">
    <property type="entry name" value="SecF_bac"/>
</dbReference>
<dbReference type="NCBIfam" id="TIGR01129">
    <property type="entry name" value="secD"/>
    <property type="match status" value="1"/>
</dbReference>
<dbReference type="InterPro" id="IPR048634">
    <property type="entry name" value="SecD_SecF_C"/>
</dbReference>
<dbReference type="Pfam" id="PF07549">
    <property type="entry name" value="Sec_GG"/>
    <property type="match status" value="2"/>
</dbReference>
<evidence type="ECO:0000256" key="5">
    <source>
        <dbReference type="ARBA" id="ARBA00022927"/>
    </source>
</evidence>
<feature type="chain" id="PRO_5020791394" description="Multifunctional fusion protein" evidence="14">
    <location>
        <begin position="26"/>
        <end position="763"/>
    </location>
</feature>
<comment type="caution">
    <text evidence="12">Lacks conserved residue(s) required for the propagation of feature annotation.</text>
</comment>
<dbReference type="FunFam" id="1.20.1640.10:FF:000024">
    <property type="entry name" value="Multifunctional fusion protein"/>
    <property type="match status" value="1"/>
</dbReference>
<dbReference type="HAMAP" id="MF_01464_B">
    <property type="entry name" value="SecF_B"/>
    <property type="match status" value="1"/>
</dbReference>
<dbReference type="Pfam" id="PF21760">
    <property type="entry name" value="SecD_1st"/>
    <property type="match status" value="1"/>
</dbReference>
<comment type="similarity">
    <text evidence="12">Belongs to the SecD/SecF family. SecD subfamily.</text>
</comment>
<dbReference type="Gene3D" id="3.30.70.3220">
    <property type="match status" value="1"/>
</dbReference>
<feature type="transmembrane region" description="Helical" evidence="12">
    <location>
        <begin position="579"/>
        <end position="596"/>
    </location>
</feature>
<dbReference type="InterPro" id="IPR054384">
    <property type="entry name" value="SecDF_P1_head"/>
</dbReference>
<dbReference type="RefSeq" id="WP_133419070.1">
    <property type="nucleotide sequence ID" value="NZ_SDGP01000001.1"/>
</dbReference>
<evidence type="ECO:0000256" key="13">
    <source>
        <dbReference type="HAMAP-Rule" id="MF_01464"/>
    </source>
</evidence>
<dbReference type="GO" id="GO:0006605">
    <property type="term" value="P:protein targeting"/>
    <property type="evidence" value="ECO:0007669"/>
    <property type="project" value="UniProtKB-UniRule"/>
</dbReference>
<feature type="transmembrane region" description="Helical" evidence="12">
    <location>
        <begin position="630"/>
        <end position="651"/>
    </location>
</feature>
<accession>A0A4R6C825</accession>
<evidence type="ECO:0000256" key="14">
    <source>
        <dbReference type="SAM" id="SignalP"/>
    </source>
</evidence>
<evidence type="ECO:0000256" key="11">
    <source>
        <dbReference type="ARBA" id="ARBA00061053"/>
    </source>
</evidence>
<reference evidence="18 19" key="1">
    <citation type="submission" date="2019-01" db="EMBL/GenBank/DDBJ databases">
        <title>Draft genome sequences of Macrococcus caseolyticus, Macrococcus canis, Macrococcus bohemicus and Macrococcus goetzii.</title>
        <authorList>
            <person name="Mazhar S."/>
            <person name="Altermann E."/>
            <person name="Hill C."/>
            <person name="Mcauliffe O."/>
        </authorList>
    </citation>
    <scope>NUCLEOTIDE SEQUENCE [LARGE SCALE GENOMIC DNA]</scope>
    <source>
        <strain evidence="18 19">DPC7162</strain>
    </source>
</reference>
<comment type="subunit">
    <text evidence="13">Forms a complex with SecD. Part of the essential Sec protein translocation apparatus which comprises SecA, SecYEG and auxiliary proteins SecDF. Other proteins may also be involved.</text>
</comment>
<comment type="similarity">
    <text evidence="11">In the N-terminal section; belongs to the SecD/SecF family. SecD subfamily.</text>
</comment>
<comment type="subcellular location">
    <subcellularLocation>
        <location evidence="1 12">Cell membrane</location>
        <topology evidence="1 12">Multi-pass membrane protein</topology>
    </subcellularLocation>
</comment>
<evidence type="ECO:0000259" key="16">
    <source>
        <dbReference type="Pfam" id="PF21760"/>
    </source>
</evidence>
<gene>
    <name evidence="12" type="primary">secD</name>
    <name evidence="13" type="synonym">secF</name>
    <name evidence="18" type="ORF">ETI04_03030</name>
</gene>
<comment type="similarity">
    <text evidence="10">In the C-terminal section; belongs to the SecD/SecF family. SecF subfamily.</text>
</comment>
<dbReference type="HAMAP" id="MF_01463_B">
    <property type="entry name" value="SecD_B"/>
    <property type="match status" value="1"/>
</dbReference>
<dbReference type="PRINTS" id="PR01755">
    <property type="entry name" value="SECFTRNLCASE"/>
</dbReference>
<evidence type="ECO:0000256" key="8">
    <source>
        <dbReference type="ARBA" id="ARBA00023136"/>
    </source>
</evidence>
<dbReference type="InterPro" id="IPR048631">
    <property type="entry name" value="SecD_1st"/>
</dbReference>
<dbReference type="PANTHER" id="PTHR30081">
    <property type="entry name" value="PROTEIN-EXPORT MEMBRANE PROTEIN SEC"/>
    <property type="match status" value="1"/>
</dbReference>
<comment type="caution">
    <text evidence="18">The sequence shown here is derived from an EMBL/GenBank/DDBJ whole genome shotgun (WGS) entry which is preliminary data.</text>
</comment>
<evidence type="ECO:0000256" key="4">
    <source>
        <dbReference type="ARBA" id="ARBA00022692"/>
    </source>
</evidence>
<feature type="domain" description="Protein translocase subunit SecDF P1" evidence="16">
    <location>
        <begin position="63"/>
        <end position="120"/>
    </location>
</feature>
<dbReference type="AlphaFoldDB" id="A0A4R6C825"/>
<feature type="signal peptide" evidence="14">
    <location>
        <begin position="1"/>
        <end position="25"/>
    </location>
</feature>
<dbReference type="GO" id="GO:0043952">
    <property type="term" value="P:protein transport by the Sec complex"/>
    <property type="evidence" value="ECO:0007669"/>
    <property type="project" value="UniProtKB-UniRule"/>
</dbReference>
<organism evidence="18 19">
    <name type="scientific">Macrococcoides canis</name>
    <dbReference type="NCBI Taxonomy" id="1855823"/>
    <lineage>
        <taxon>Bacteria</taxon>
        <taxon>Bacillati</taxon>
        <taxon>Bacillota</taxon>
        <taxon>Bacilli</taxon>
        <taxon>Bacillales</taxon>
        <taxon>Staphylococcaceae</taxon>
        <taxon>Macrococcoides</taxon>
    </lineage>
</organism>
<dbReference type="InterPro" id="IPR005791">
    <property type="entry name" value="SecD"/>
</dbReference>
<feature type="transmembrane region" description="Helical" evidence="12">
    <location>
        <begin position="291"/>
        <end position="311"/>
    </location>
</feature>
<keyword evidence="7 12" id="KW-0811">Translocation</keyword>
<dbReference type="NCBIfam" id="NF009581">
    <property type="entry name" value="PRK13024.1-1"/>
    <property type="match status" value="1"/>
</dbReference>
<comment type="similarity">
    <text evidence="13">Belongs to the SecD/SecF family. SecF subfamily.</text>
</comment>
<name>A0A4R6C825_9STAP</name>
<comment type="function">
    <text evidence="9 12">Part of the Sec protein translocase complex. Interacts with the SecYEG preprotein conducting channel. SecDF uses the proton motive force (PMF) to complete protein translocation after the ATP-dependent function of SecA.</text>
</comment>
<evidence type="ECO:0000256" key="9">
    <source>
        <dbReference type="ARBA" id="ARBA00059018"/>
    </source>
</evidence>
<dbReference type="FunFam" id="1.20.1640.10:FF:000004">
    <property type="entry name" value="Protein translocase subunit SecD"/>
    <property type="match status" value="1"/>
</dbReference>
<evidence type="ECO:0000256" key="10">
    <source>
        <dbReference type="ARBA" id="ARBA00060856"/>
    </source>
</evidence>
<dbReference type="Pfam" id="PF02355">
    <property type="entry name" value="SecD_SecF_C"/>
    <property type="match status" value="2"/>
</dbReference>
<sequence length="763" mass="84046">MKKRSRIVALLLLTVLLFSAMGVTAKDIMNKVNLGLDLQGGFEVLYKVDKLEEGDKITPEIVKATSKTLESRVNVLGVSEPKIQIENKNRIRVQLAGVKNQNEARKILSTSANLTIRDANDKLLLSGKDLVQGGAKQSFDQTNNAPVVTLKLKSAEKFAKITKKISQQNPNIMVIWMDFEEGKDSYKKEAKKEEQGKQPKYVSAAGVSQEINSQNVEISGGFNGEDGLIRAKQIADLLNSGSLPVKLTEVYSTSVGAQFGQDALHDTVLASAIGVGLIFLFMIFYYKLPGIIAVISLSVYIWLTMIAFNLISGVLTLPGIAALVLGVGMAVDANIIMYERIKDEIRIGRSVKQAFKKGSNSSFLTILDANLTTVLAALVLFFLGTSSVKGFATMLLLGIIMIFVTQVFLSRFLLKLAVNSGMFDKKFSFFGVNRKHRHDIAEGLDVQDLKSAWEHIDFVKLAKPLLALSLASIIIGSIIVAMMGLNLGIDFKSGSRVDIKSEQVLKEGSLKKELETLKIPSENVIVNAENPKMASVQYKDPLTKEQINDLKSTFSDKYGHEPNVNTVSSEIGKELAKNAIKSVIIASIGIIIYVTFRFEWRMGLTSVLSLLHDAFLIIAFFSIFRLEVDVTFIAAVLTIIGYSINDTIVTFDRVRENLHKIKVITTPQQIDHIVNSSIRQTMTRSINTVLTVIIVVIALMLLGASSIFNFSVALLVGLISGVFSSVFIAVPLWGILKKRQLKKSNGRLVVYEEKKPNDEKIYV</sequence>
<feature type="transmembrane region" description="Helical" evidence="12">
    <location>
        <begin position="390"/>
        <end position="414"/>
    </location>
</feature>
<dbReference type="InterPro" id="IPR022813">
    <property type="entry name" value="SecD/SecF_arch_bac"/>
</dbReference>
<keyword evidence="5 12" id="KW-0653">Protein transport</keyword>
<feature type="transmembrane region" description="Helical" evidence="12">
    <location>
        <begin position="268"/>
        <end position="286"/>
    </location>
</feature>
<evidence type="ECO:0000313" key="19">
    <source>
        <dbReference type="Proteomes" id="UP000294865"/>
    </source>
</evidence>
<dbReference type="GO" id="GO:0015450">
    <property type="term" value="F:protein-transporting ATPase activity"/>
    <property type="evidence" value="ECO:0007669"/>
    <property type="project" value="InterPro"/>
</dbReference>
<feature type="transmembrane region" description="Helical" evidence="12">
    <location>
        <begin position="317"/>
        <end position="341"/>
    </location>
</feature>
<feature type="domain" description="Protein export membrane protein SecD/SecF C-terminal" evidence="15">
    <location>
        <begin position="560"/>
        <end position="738"/>
    </location>
</feature>
<evidence type="ECO:0000259" key="17">
    <source>
        <dbReference type="Pfam" id="PF22599"/>
    </source>
</evidence>
<comment type="subunit">
    <text evidence="12">Forms a complex with SecF. Part of the essential Sec protein translocation apparatus which comprises SecA, SecYEG and auxiliary proteins SecDF. Other proteins may also be involved.</text>
</comment>
<dbReference type="GO" id="GO:0065002">
    <property type="term" value="P:intracellular protein transmembrane transport"/>
    <property type="evidence" value="ECO:0007669"/>
    <property type="project" value="UniProtKB-UniRule"/>
</dbReference>
<dbReference type="SUPFAM" id="SSF82866">
    <property type="entry name" value="Multidrug efflux transporter AcrB transmembrane domain"/>
    <property type="match status" value="2"/>
</dbReference>
<dbReference type="Gene3D" id="1.20.1640.10">
    <property type="entry name" value="Multidrug efflux transporter AcrB transmembrane domain"/>
    <property type="match status" value="2"/>
</dbReference>
<evidence type="ECO:0000256" key="2">
    <source>
        <dbReference type="ARBA" id="ARBA00022448"/>
    </source>
</evidence>
<dbReference type="GO" id="GO:0005886">
    <property type="term" value="C:plasma membrane"/>
    <property type="evidence" value="ECO:0007669"/>
    <property type="project" value="UniProtKB-SubCell"/>
</dbReference>
<evidence type="ECO:0000256" key="12">
    <source>
        <dbReference type="HAMAP-Rule" id="MF_01463"/>
    </source>
</evidence>
<dbReference type="InterPro" id="IPR022646">
    <property type="entry name" value="SecD/SecF_CS"/>
</dbReference>
<keyword evidence="8 12" id="KW-0472">Membrane</keyword>
<feature type="transmembrane region" description="Helical" evidence="12">
    <location>
        <begin position="603"/>
        <end position="624"/>
    </location>
</feature>
<evidence type="ECO:0000256" key="7">
    <source>
        <dbReference type="ARBA" id="ARBA00023010"/>
    </source>
</evidence>
<evidence type="ECO:0000313" key="18">
    <source>
        <dbReference type="EMBL" id="TDM18477.1"/>
    </source>
</evidence>
<dbReference type="InterPro" id="IPR022645">
    <property type="entry name" value="SecD/SecF_bac"/>
</dbReference>
<dbReference type="NCBIfam" id="TIGR00966">
    <property type="entry name" value="transloc_SecF"/>
    <property type="match status" value="1"/>
</dbReference>
<keyword evidence="14" id="KW-0732">Signal</keyword>
<feature type="domain" description="SecDF P1 head subdomain" evidence="17">
    <location>
        <begin position="122"/>
        <end position="245"/>
    </location>
</feature>
<keyword evidence="4 12" id="KW-0812">Transmembrane</keyword>
<dbReference type="NCBIfam" id="NF009584">
    <property type="entry name" value="PRK13024.1-4"/>
    <property type="match status" value="1"/>
</dbReference>
<feature type="transmembrane region" description="Helical" evidence="12">
    <location>
        <begin position="714"/>
        <end position="736"/>
    </location>
</feature>
<dbReference type="InterPro" id="IPR055344">
    <property type="entry name" value="SecD_SecF_C_bact"/>
</dbReference>
<feature type="transmembrane region" description="Helical" evidence="12">
    <location>
        <begin position="686"/>
        <end position="708"/>
    </location>
</feature>
<protein>
    <recommendedName>
        <fullName evidence="12 13">Multifunctional fusion protein</fullName>
    </recommendedName>
    <domain>
        <recommendedName>
            <fullName evidence="12">Protein translocase subunit SecD</fullName>
        </recommendedName>
    </domain>
    <domain>
        <recommendedName>
            <fullName evidence="13">Protein-export membrane protein SecF</fullName>
        </recommendedName>
    </domain>
</protein>
<proteinExistence type="inferred from homology"/>
<feature type="transmembrane region" description="Helical" evidence="12">
    <location>
        <begin position="362"/>
        <end position="384"/>
    </location>
</feature>
<dbReference type="NCBIfam" id="TIGR00916">
    <property type="entry name" value="2A0604s01"/>
    <property type="match status" value="2"/>
</dbReference>
<evidence type="ECO:0000259" key="15">
    <source>
        <dbReference type="Pfam" id="PF02355"/>
    </source>
</evidence>
<feature type="domain" description="Protein export membrane protein SecD/SecF C-terminal" evidence="15">
    <location>
        <begin position="251"/>
        <end position="415"/>
    </location>
</feature>
<dbReference type="PANTHER" id="PTHR30081:SF1">
    <property type="entry name" value="PROTEIN TRANSLOCASE SUBUNIT SECD"/>
    <property type="match status" value="1"/>
</dbReference>
<feature type="transmembrane region" description="Helical" evidence="12">
    <location>
        <begin position="465"/>
        <end position="485"/>
    </location>
</feature>
<evidence type="ECO:0000256" key="3">
    <source>
        <dbReference type="ARBA" id="ARBA00022475"/>
    </source>
</evidence>
<dbReference type="Proteomes" id="UP000294865">
    <property type="component" value="Unassembled WGS sequence"/>
</dbReference>
<keyword evidence="6 12" id="KW-1133">Transmembrane helix</keyword>
<dbReference type="Pfam" id="PF22599">
    <property type="entry name" value="SecDF_P1_head"/>
    <property type="match status" value="1"/>
</dbReference>
<evidence type="ECO:0000256" key="1">
    <source>
        <dbReference type="ARBA" id="ARBA00004651"/>
    </source>
</evidence>